<proteinExistence type="predicted"/>
<keyword evidence="2" id="KW-1185">Reference proteome</keyword>
<comment type="caution">
    <text evidence="1">The sequence shown here is derived from an EMBL/GenBank/DDBJ whole genome shotgun (WGS) entry which is preliminary data.</text>
</comment>
<protein>
    <submittedName>
        <fullName evidence="1">Uncharacterized protein</fullName>
    </submittedName>
</protein>
<sequence>MESITMIEACPMCHGPIKHDHKCESSFTCMKITIDLTYSDDNTKQAVASGFDTKRAVASDSGTRRAAISGFGTKRVVVSVLGTKHHQAMTASGFDTILDAVKEMLHSVIEKMHILK</sequence>
<accession>A0A8J5STY2</accession>
<dbReference type="AlphaFoldDB" id="A0A8J5STY2"/>
<reference evidence="1" key="2">
    <citation type="submission" date="2021-02" db="EMBL/GenBank/DDBJ databases">
        <authorList>
            <person name="Kimball J.A."/>
            <person name="Haas M.W."/>
            <person name="Macchietto M."/>
            <person name="Kono T."/>
            <person name="Duquette J."/>
            <person name="Shao M."/>
        </authorList>
    </citation>
    <scope>NUCLEOTIDE SEQUENCE</scope>
    <source>
        <tissue evidence="1">Fresh leaf tissue</tissue>
    </source>
</reference>
<dbReference type="Proteomes" id="UP000729402">
    <property type="component" value="Unassembled WGS sequence"/>
</dbReference>
<organism evidence="1 2">
    <name type="scientific">Zizania palustris</name>
    <name type="common">Northern wild rice</name>
    <dbReference type="NCBI Taxonomy" id="103762"/>
    <lineage>
        <taxon>Eukaryota</taxon>
        <taxon>Viridiplantae</taxon>
        <taxon>Streptophyta</taxon>
        <taxon>Embryophyta</taxon>
        <taxon>Tracheophyta</taxon>
        <taxon>Spermatophyta</taxon>
        <taxon>Magnoliopsida</taxon>
        <taxon>Liliopsida</taxon>
        <taxon>Poales</taxon>
        <taxon>Poaceae</taxon>
        <taxon>BOP clade</taxon>
        <taxon>Oryzoideae</taxon>
        <taxon>Oryzeae</taxon>
        <taxon>Zizaniinae</taxon>
        <taxon>Zizania</taxon>
    </lineage>
</organism>
<evidence type="ECO:0000313" key="2">
    <source>
        <dbReference type="Proteomes" id="UP000729402"/>
    </source>
</evidence>
<name>A0A8J5STY2_ZIZPA</name>
<dbReference type="EMBL" id="JAAALK010000284">
    <property type="protein sequence ID" value="KAG8069248.1"/>
    <property type="molecule type" value="Genomic_DNA"/>
</dbReference>
<evidence type="ECO:0000313" key="1">
    <source>
        <dbReference type="EMBL" id="KAG8069248.1"/>
    </source>
</evidence>
<gene>
    <name evidence="1" type="ORF">GUJ93_ZPchr0005g15160</name>
</gene>
<reference evidence="1" key="1">
    <citation type="journal article" date="2021" name="bioRxiv">
        <title>Whole Genome Assembly and Annotation of Northern Wild Rice, Zizania palustris L., Supports a Whole Genome Duplication in the Zizania Genus.</title>
        <authorList>
            <person name="Haas M."/>
            <person name="Kono T."/>
            <person name="Macchietto M."/>
            <person name="Millas R."/>
            <person name="McGilp L."/>
            <person name="Shao M."/>
            <person name="Duquette J."/>
            <person name="Hirsch C.N."/>
            <person name="Kimball J."/>
        </authorList>
    </citation>
    <scope>NUCLEOTIDE SEQUENCE</scope>
    <source>
        <tissue evidence="1">Fresh leaf tissue</tissue>
    </source>
</reference>